<evidence type="ECO:0000259" key="5">
    <source>
        <dbReference type="Pfam" id="PF04536"/>
    </source>
</evidence>
<feature type="domain" description="TPM" evidence="5">
    <location>
        <begin position="38"/>
        <end position="152"/>
    </location>
</feature>
<organism evidence="6 7">
    <name type="scientific">Microbacterium tenebrionis</name>
    <dbReference type="NCBI Taxonomy" id="2830665"/>
    <lineage>
        <taxon>Bacteria</taxon>
        <taxon>Bacillati</taxon>
        <taxon>Actinomycetota</taxon>
        <taxon>Actinomycetes</taxon>
        <taxon>Micrococcales</taxon>
        <taxon>Microbacteriaceae</taxon>
        <taxon>Microbacterium</taxon>
    </lineage>
</organism>
<feature type="compositionally biased region" description="Gly residues" evidence="2">
    <location>
        <begin position="631"/>
        <end position="644"/>
    </location>
</feature>
<keyword evidence="3" id="KW-0812">Transmembrane</keyword>
<feature type="transmembrane region" description="Helical" evidence="3">
    <location>
        <begin position="164"/>
        <end position="185"/>
    </location>
</feature>
<feature type="signal peptide" evidence="4">
    <location>
        <begin position="1"/>
        <end position="27"/>
    </location>
</feature>
<feature type="compositionally biased region" description="Low complexity" evidence="2">
    <location>
        <begin position="645"/>
        <end position="669"/>
    </location>
</feature>
<evidence type="ECO:0000256" key="1">
    <source>
        <dbReference type="SAM" id="Coils"/>
    </source>
</evidence>
<sequence length="677" mass="70041">MRTRVAVVLGLIVAVLASGWTASAALAVPPSTLDSGYVTDEAGVLSSGEADAVNTRLSELAQGEGGDLFVVFVDSFTDPSDSKAWADETAAQNNLDIDQYLIAVAVDDSQYAISADANGPLDDGDIDRVLQAMQSGLSQGDWDGAVIAAADAFPGQSGAADGSGIIWIVVLLIVIVAVVLIIVLAMRSRRRKAQQTTQARIPDPNDPYASASDEELEAQAGSALVRADDAITSSRQELGFAVAQYGDDSTRQFTQVIEAARAKVAEAFSLKQKIDDEVPDAPEQRRAWHIRIIQLCHEADDLLNANIEAFEELRKLEAEAPQALERIKARHATAQQTLGTAAPALTALAQTYDATALAPVAENPGQAQQRLALADAELAEAETAIAAGRNGEAAFSIRTAEEAVEQSENLVDAVTSLGANLAAVEEQARAMITDIEADIAAAGAMPDAQGQLAPIVARTRSNLDAARSGLDGSPRNPQQILDMLTTANTEIDGALGQARQTSEQAQRTARMIEQRLTQAQAQIATANDFITTRRGAIGATARTRLAEANAAYSEAVAAQSADPALALDRASRAYSLASEALSSARSEVDTFNTGGWGGGGWTTGPRSGGSDFGEAILGGILGGLFSGGGGGGGGGGWSSGGGWRSSGSSRSSRPSSFGGGSSRSSSRSGGRSRGGRF</sequence>
<comment type="caution">
    <text evidence="6">The sequence shown here is derived from an EMBL/GenBank/DDBJ whole genome shotgun (WGS) entry which is preliminary data.</text>
</comment>
<feature type="coiled-coil region" evidence="1">
    <location>
        <begin position="299"/>
        <end position="326"/>
    </location>
</feature>
<evidence type="ECO:0000256" key="3">
    <source>
        <dbReference type="SAM" id="Phobius"/>
    </source>
</evidence>
<evidence type="ECO:0000313" key="7">
    <source>
        <dbReference type="Proteomes" id="UP001139289"/>
    </source>
</evidence>
<dbReference type="Gene3D" id="3.10.310.50">
    <property type="match status" value="1"/>
</dbReference>
<reference evidence="6" key="1">
    <citation type="submission" date="2021-04" db="EMBL/GenBank/DDBJ databases">
        <title>Microbacterium tenobrionis sp. nov. and Microbacterium allomyrinae sp. nov., isolated from larvae of Tenobrio molitor and Allomyrina dichotoma, respectively.</title>
        <authorList>
            <person name="Lee S.D."/>
        </authorList>
    </citation>
    <scope>NUCLEOTIDE SEQUENCE</scope>
    <source>
        <strain evidence="6">YMB-B2</strain>
    </source>
</reference>
<dbReference type="AlphaFoldDB" id="A0A9X1RZZ1"/>
<evidence type="ECO:0000256" key="4">
    <source>
        <dbReference type="SAM" id="SignalP"/>
    </source>
</evidence>
<dbReference type="EMBL" id="JAGTTM010000002">
    <property type="protein sequence ID" value="MCC2029264.1"/>
    <property type="molecule type" value="Genomic_DNA"/>
</dbReference>
<keyword evidence="7" id="KW-1185">Reference proteome</keyword>
<name>A0A9X1RZZ1_9MICO</name>
<evidence type="ECO:0000256" key="2">
    <source>
        <dbReference type="SAM" id="MobiDB-lite"/>
    </source>
</evidence>
<feature type="chain" id="PRO_5040736886" evidence="4">
    <location>
        <begin position="28"/>
        <end position="677"/>
    </location>
</feature>
<keyword evidence="3" id="KW-1133">Transmembrane helix</keyword>
<gene>
    <name evidence="6" type="ORF">KEC56_07010</name>
</gene>
<keyword evidence="1" id="KW-0175">Coiled coil</keyword>
<keyword evidence="3" id="KW-0472">Membrane</keyword>
<proteinExistence type="predicted"/>
<evidence type="ECO:0000313" key="6">
    <source>
        <dbReference type="EMBL" id="MCC2029264.1"/>
    </source>
</evidence>
<feature type="region of interest" description="Disordered" evidence="2">
    <location>
        <begin position="631"/>
        <end position="677"/>
    </location>
</feature>
<feature type="region of interest" description="Disordered" evidence="2">
    <location>
        <begin position="193"/>
        <end position="214"/>
    </location>
</feature>
<accession>A0A9X1RZZ1</accession>
<protein>
    <submittedName>
        <fullName evidence="6">TPM domain-containing protein</fullName>
    </submittedName>
</protein>
<dbReference type="Pfam" id="PF04536">
    <property type="entry name" value="TPM_phosphatase"/>
    <property type="match status" value="1"/>
</dbReference>
<feature type="coiled-coil region" evidence="1">
    <location>
        <begin position="495"/>
        <end position="522"/>
    </location>
</feature>
<dbReference type="RefSeq" id="WP_227530366.1">
    <property type="nucleotide sequence ID" value="NZ_JAGTTM010000002.1"/>
</dbReference>
<dbReference type="Proteomes" id="UP001139289">
    <property type="component" value="Unassembled WGS sequence"/>
</dbReference>
<keyword evidence="4" id="KW-0732">Signal</keyword>
<dbReference type="InterPro" id="IPR007621">
    <property type="entry name" value="TPM_dom"/>
</dbReference>